<dbReference type="Proteomes" id="UP000255295">
    <property type="component" value="Unassembled WGS sequence"/>
</dbReference>
<evidence type="ECO:0000313" key="4">
    <source>
        <dbReference type="Proteomes" id="UP000255295"/>
    </source>
</evidence>
<feature type="domain" description="Terminase large subunit-like ATPase" evidence="1">
    <location>
        <begin position="93"/>
        <end position="266"/>
    </location>
</feature>
<evidence type="ECO:0000259" key="1">
    <source>
        <dbReference type="Pfam" id="PF03354"/>
    </source>
</evidence>
<dbReference type="PANTHER" id="PTHR41287">
    <property type="match status" value="1"/>
</dbReference>
<protein>
    <submittedName>
        <fullName evidence="3">Terminase</fullName>
    </submittedName>
</protein>
<dbReference type="Pfam" id="PF20441">
    <property type="entry name" value="TerL_nuclease"/>
    <property type="match status" value="1"/>
</dbReference>
<evidence type="ECO:0000259" key="2">
    <source>
        <dbReference type="Pfam" id="PF20441"/>
    </source>
</evidence>
<dbReference type="Gene3D" id="3.40.50.300">
    <property type="entry name" value="P-loop containing nucleotide triphosphate hydrolases"/>
    <property type="match status" value="1"/>
</dbReference>
<dbReference type="EMBL" id="UFSZ01000003">
    <property type="protein sequence ID" value="SUX55540.1"/>
    <property type="molecule type" value="Genomic_DNA"/>
</dbReference>
<dbReference type="InterPro" id="IPR046461">
    <property type="entry name" value="TerL_ATPase"/>
</dbReference>
<proteinExistence type="predicted"/>
<feature type="domain" description="Terminase large subunit-like endonuclease" evidence="2">
    <location>
        <begin position="273"/>
        <end position="549"/>
    </location>
</feature>
<name>A0AAJ5DF44_LYSSH</name>
<sequence length="568" mass="65089">MNYEEYIKNTLLDASFCPTTLYALKVIEKQIVTSEAVRMACERHLRNLKQSESAEYLYTFDRNKAAHIFNFVGRFIYHQKGEWAGQTIELELWQKFNYGSLMGWVRKDDGRRRFTLAYTQIARKNTKSTMSSALANYMFMIDKEPGAECYCASIKRDTAKIVWLDAMNMVKSSPVLKKHVRIQQSLSTMWYGNNVMKALSADSGQDGLNIHFFSLDEYHLMKDNAMFDVLVSAMGARRNPLGFIITTAGESRGGTSPCYLFYEYCKQVLRQDVDNENLFVFIAELDNEHEIHEPSAWVKANPNLGVSVKIESLEQAYNRAIDGHELDNFLIKHMNRWIARKDSYFPLDRWNEKPLPVLDGKECYIGVDLASKLDLNSVTAVFPLEDEVFAVLNHNFMPADSLAARERQDKVPYSRWAKEGFITLTPGDVVDVEFIFKYIQELAERFKVISIGFDPWNATALMTKTANAGFTTVEVRQGYKTLSEPTKFIKELMMKGKFVNGNNPVLKWATANCVAKYDSAENVLLDKSKSINRIDPMASTVIAMVEANLHGERTNLNEHILQKEYSIW</sequence>
<dbReference type="PANTHER" id="PTHR41287:SF1">
    <property type="entry name" value="PROTEIN YMFN"/>
    <property type="match status" value="1"/>
</dbReference>
<gene>
    <name evidence="3" type="ORF">NCTC10338_04783</name>
</gene>
<dbReference type="RefSeq" id="WP_115686545.1">
    <property type="nucleotide sequence ID" value="NZ_BJNS01000075.1"/>
</dbReference>
<dbReference type="InterPro" id="IPR046462">
    <property type="entry name" value="TerL_nuclease"/>
</dbReference>
<dbReference type="InterPro" id="IPR027417">
    <property type="entry name" value="P-loop_NTPase"/>
</dbReference>
<dbReference type="InterPro" id="IPR005021">
    <property type="entry name" value="Terminase_largesu-like"/>
</dbReference>
<evidence type="ECO:0000313" key="3">
    <source>
        <dbReference type="EMBL" id="SUX55540.1"/>
    </source>
</evidence>
<organism evidence="3 4">
    <name type="scientific">Lysinibacillus sphaericus</name>
    <name type="common">Bacillus sphaericus</name>
    <dbReference type="NCBI Taxonomy" id="1421"/>
    <lineage>
        <taxon>Bacteria</taxon>
        <taxon>Bacillati</taxon>
        <taxon>Bacillota</taxon>
        <taxon>Bacilli</taxon>
        <taxon>Bacillales</taxon>
        <taxon>Bacillaceae</taxon>
        <taxon>Lysinibacillus</taxon>
    </lineage>
</organism>
<dbReference type="Pfam" id="PF03354">
    <property type="entry name" value="TerL_ATPase"/>
    <property type="match status" value="1"/>
</dbReference>
<comment type="caution">
    <text evidence="3">The sequence shown here is derived from an EMBL/GenBank/DDBJ whole genome shotgun (WGS) entry which is preliminary data.</text>
</comment>
<reference evidence="3 4" key="1">
    <citation type="submission" date="2018-06" db="EMBL/GenBank/DDBJ databases">
        <authorList>
            <consortium name="Pathogen Informatics"/>
            <person name="Doyle S."/>
        </authorList>
    </citation>
    <scope>NUCLEOTIDE SEQUENCE [LARGE SCALE GENOMIC DNA]</scope>
    <source>
        <strain evidence="3 4">NCTC10338</strain>
    </source>
</reference>
<dbReference type="AlphaFoldDB" id="A0AAJ5DF44"/>
<dbReference type="GO" id="GO:0004519">
    <property type="term" value="F:endonuclease activity"/>
    <property type="evidence" value="ECO:0007669"/>
    <property type="project" value="InterPro"/>
</dbReference>
<accession>A0AAJ5DF44</accession>